<evidence type="ECO:0000256" key="7">
    <source>
        <dbReference type="ARBA" id="ARBA00023180"/>
    </source>
</evidence>
<name>A0A0C2WGU2_AMAMK</name>
<dbReference type="Proteomes" id="UP000054549">
    <property type="component" value="Unassembled WGS sequence"/>
</dbReference>
<keyword evidence="3" id="KW-0285">Flavoprotein</keyword>
<evidence type="ECO:0000256" key="9">
    <source>
        <dbReference type="PIRSR" id="PIRSR000137-2"/>
    </source>
</evidence>
<keyword evidence="7" id="KW-0325">Glycoprotein</keyword>
<dbReference type="SUPFAM" id="SSF54373">
    <property type="entry name" value="FAD-linked reductases, C-terminal domain"/>
    <property type="match status" value="1"/>
</dbReference>
<feature type="domain" description="Glucose-methanol-choline oxidoreductase N-terminal" evidence="10">
    <location>
        <begin position="277"/>
        <end position="291"/>
    </location>
</feature>
<protein>
    <submittedName>
        <fullName evidence="11">GMC oxidoreductase</fullName>
    </submittedName>
</protein>
<dbReference type="Pfam" id="PF00732">
    <property type="entry name" value="GMC_oxred_N"/>
    <property type="match status" value="1"/>
</dbReference>
<keyword evidence="12" id="KW-1185">Reference proteome</keyword>
<dbReference type="EMBL" id="KN818295">
    <property type="protein sequence ID" value="KIL60682.1"/>
    <property type="molecule type" value="Genomic_DNA"/>
</dbReference>
<dbReference type="PROSITE" id="PS00624">
    <property type="entry name" value="GMC_OXRED_2"/>
    <property type="match status" value="1"/>
</dbReference>
<dbReference type="InterPro" id="IPR012132">
    <property type="entry name" value="GMC_OxRdtase"/>
</dbReference>
<dbReference type="OrthoDB" id="269227at2759"/>
<dbReference type="STRING" id="946122.A0A0C2WGU2"/>
<comment type="cofactor">
    <cofactor evidence="1 9">
        <name>FAD</name>
        <dbReference type="ChEBI" id="CHEBI:57692"/>
    </cofactor>
</comment>
<proteinExistence type="inferred from homology"/>
<dbReference type="PANTHER" id="PTHR11552">
    <property type="entry name" value="GLUCOSE-METHANOL-CHOLINE GMC OXIDOREDUCTASE"/>
    <property type="match status" value="1"/>
</dbReference>
<dbReference type="Pfam" id="PF05199">
    <property type="entry name" value="GMC_oxred_C"/>
    <property type="match status" value="1"/>
</dbReference>
<evidence type="ECO:0000313" key="12">
    <source>
        <dbReference type="Proteomes" id="UP000054549"/>
    </source>
</evidence>
<gene>
    <name evidence="11" type="ORF">M378DRAFT_130504</name>
</gene>
<sequence length="586" mass="63988">MANSNATFDYIVIGGGTAGLVLAARLTEDPEISVCVIEAGKDHSNNIDTMIPGFAMKNLGNSEVDWMFQTSQQSHLNDRRILVNRGKGLGGSSTLNIMAISRGNAKEYDAFEALGSSGWNWQSLLQYFKKSETFTASSEELSKLNIEPDSNAHGSKGPLQVTVPKWINDANAPFRLTLESFGIKYNPDSISGDNAGMSGAYQSIHPTEAVRSSSATAYYQPNKSRSNLHVITEAHVSRVLFSSEKYRGKLVATGAEYVKNGNTSVISAKKEVIVCAGTFQSPQILELSGIGCKKVLETNGIRVLYDLPSVGRNLQDHYWTPFTQELDDKIDSLEVLVSDPARAGQEWMLYQEKKLGMLSSMPAPTFAYVPISTFMDENKIAKAAESLKVDGLAENKTVQIQKEWIKSSVPHLEFALFPGCLPAPGNDPKPGKHYYSFFVGLMHPFSRGSVHVGSSDPLAPPVIDNRALDNEIDMNMMLDALKFLRKVADTGELGAISRSELRPGKELKSDEQLKEFFKSSVQTMYHPIGTASMLPQQDGGVVDSSLRVYGTDNLRVVDASVIPIHISAHTQATVYAIAEKASTFLA</sequence>
<dbReference type="GO" id="GO:0016614">
    <property type="term" value="F:oxidoreductase activity, acting on CH-OH group of donors"/>
    <property type="evidence" value="ECO:0007669"/>
    <property type="project" value="InterPro"/>
</dbReference>
<organism evidence="11 12">
    <name type="scientific">Amanita muscaria (strain Koide BX008)</name>
    <dbReference type="NCBI Taxonomy" id="946122"/>
    <lineage>
        <taxon>Eukaryota</taxon>
        <taxon>Fungi</taxon>
        <taxon>Dikarya</taxon>
        <taxon>Basidiomycota</taxon>
        <taxon>Agaricomycotina</taxon>
        <taxon>Agaricomycetes</taxon>
        <taxon>Agaricomycetidae</taxon>
        <taxon>Agaricales</taxon>
        <taxon>Pluteineae</taxon>
        <taxon>Amanitaceae</taxon>
        <taxon>Amanita</taxon>
    </lineage>
</organism>
<keyword evidence="5 9" id="KW-0274">FAD</keyword>
<feature type="binding site" evidence="9">
    <location>
        <position position="236"/>
    </location>
    <ligand>
        <name>FAD</name>
        <dbReference type="ChEBI" id="CHEBI:57692"/>
    </ligand>
</feature>
<keyword evidence="6" id="KW-0560">Oxidoreductase</keyword>
<dbReference type="Gene3D" id="3.30.560.10">
    <property type="entry name" value="Glucose Oxidase, domain 3"/>
    <property type="match status" value="1"/>
</dbReference>
<feature type="active site" description="Proton acceptor" evidence="8">
    <location>
        <position position="569"/>
    </location>
</feature>
<keyword evidence="4" id="KW-0732">Signal</keyword>
<reference evidence="11 12" key="1">
    <citation type="submission" date="2014-04" db="EMBL/GenBank/DDBJ databases">
        <title>Evolutionary Origins and Diversification of the Mycorrhizal Mutualists.</title>
        <authorList>
            <consortium name="DOE Joint Genome Institute"/>
            <consortium name="Mycorrhizal Genomics Consortium"/>
            <person name="Kohler A."/>
            <person name="Kuo A."/>
            <person name="Nagy L.G."/>
            <person name="Floudas D."/>
            <person name="Copeland A."/>
            <person name="Barry K.W."/>
            <person name="Cichocki N."/>
            <person name="Veneault-Fourrey C."/>
            <person name="LaButti K."/>
            <person name="Lindquist E.A."/>
            <person name="Lipzen A."/>
            <person name="Lundell T."/>
            <person name="Morin E."/>
            <person name="Murat C."/>
            <person name="Riley R."/>
            <person name="Ohm R."/>
            <person name="Sun H."/>
            <person name="Tunlid A."/>
            <person name="Henrissat B."/>
            <person name="Grigoriev I.V."/>
            <person name="Hibbett D.S."/>
            <person name="Martin F."/>
        </authorList>
    </citation>
    <scope>NUCLEOTIDE SEQUENCE [LARGE SCALE GENOMIC DNA]</scope>
    <source>
        <strain evidence="11 12">Koide BX008</strain>
    </source>
</reference>
<dbReference type="InParanoid" id="A0A0C2WGU2"/>
<dbReference type="PIRSF" id="PIRSF000137">
    <property type="entry name" value="Alcohol_oxidase"/>
    <property type="match status" value="1"/>
</dbReference>
<dbReference type="Gene3D" id="3.50.50.60">
    <property type="entry name" value="FAD/NAD(P)-binding domain"/>
    <property type="match status" value="1"/>
</dbReference>
<evidence type="ECO:0000256" key="5">
    <source>
        <dbReference type="ARBA" id="ARBA00022827"/>
    </source>
</evidence>
<dbReference type="PANTHER" id="PTHR11552:SF201">
    <property type="entry name" value="GLUCOSE-METHANOL-CHOLINE OXIDOREDUCTASE N-TERMINAL DOMAIN-CONTAINING PROTEIN"/>
    <property type="match status" value="1"/>
</dbReference>
<evidence type="ECO:0000256" key="6">
    <source>
        <dbReference type="ARBA" id="ARBA00023002"/>
    </source>
</evidence>
<dbReference type="HOGENOM" id="CLU_002865_6_0_1"/>
<evidence type="ECO:0000256" key="3">
    <source>
        <dbReference type="ARBA" id="ARBA00022630"/>
    </source>
</evidence>
<comment type="similarity">
    <text evidence="2">Belongs to the GMC oxidoreductase family.</text>
</comment>
<accession>A0A0C2WGU2</accession>
<evidence type="ECO:0000256" key="8">
    <source>
        <dbReference type="PIRSR" id="PIRSR000137-1"/>
    </source>
</evidence>
<feature type="active site" description="Proton donor" evidence="8">
    <location>
        <position position="526"/>
    </location>
</feature>
<evidence type="ECO:0000256" key="1">
    <source>
        <dbReference type="ARBA" id="ARBA00001974"/>
    </source>
</evidence>
<evidence type="ECO:0000256" key="4">
    <source>
        <dbReference type="ARBA" id="ARBA00022729"/>
    </source>
</evidence>
<dbReference type="InterPro" id="IPR036188">
    <property type="entry name" value="FAD/NAD-bd_sf"/>
</dbReference>
<dbReference type="GO" id="GO:0050660">
    <property type="term" value="F:flavin adenine dinucleotide binding"/>
    <property type="evidence" value="ECO:0007669"/>
    <property type="project" value="InterPro"/>
</dbReference>
<dbReference type="InterPro" id="IPR000172">
    <property type="entry name" value="GMC_OxRdtase_N"/>
</dbReference>
<evidence type="ECO:0000259" key="10">
    <source>
        <dbReference type="PROSITE" id="PS00624"/>
    </source>
</evidence>
<dbReference type="AlphaFoldDB" id="A0A0C2WGU2"/>
<evidence type="ECO:0000256" key="2">
    <source>
        <dbReference type="ARBA" id="ARBA00010790"/>
    </source>
</evidence>
<dbReference type="InterPro" id="IPR007867">
    <property type="entry name" value="GMC_OxRtase_C"/>
</dbReference>
<evidence type="ECO:0000313" key="11">
    <source>
        <dbReference type="EMBL" id="KIL60682.1"/>
    </source>
</evidence>
<dbReference type="SUPFAM" id="SSF51905">
    <property type="entry name" value="FAD/NAD(P)-binding domain"/>
    <property type="match status" value="1"/>
</dbReference>